<proteinExistence type="predicted"/>
<dbReference type="EMBL" id="CP002390">
    <property type="protein sequence ID" value="EFE27735.1"/>
    <property type="molecule type" value="Genomic_DNA"/>
</dbReference>
<dbReference type="PATRIC" id="fig|546269.5.peg.990"/>
<accession>D6GTC8</accession>
<sequence length="182" mass="21790">MRENMEFDCLQEEPKLILTYPHKSKFNKIGFSVFVLLGFIVLWGLKNLLSYHTDVSDKMIVGIVLIIAPIFIWFMGYYLFINGVKLEIYENNVVKYYTYGSRGRSVLHFKFKLEDIEQIKMKNRPFHCLKLTIKIRNPIFYGLHEKKLNKLTNVSIIIDRKKSDFFMQQIEQFHRKQINELI</sequence>
<feature type="transmembrane region" description="Helical" evidence="1">
    <location>
        <begin position="60"/>
        <end position="80"/>
    </location>
</feature>
<keyword evidence="1" id="KW-0472">Membrane</keyword>
<dbReference type="AlphaFoldDB" id="D6GTC8"/>
<organism evidence="2 3">
    <name type="scientific">Filifactor alocis (strain ATCC 35896 / CCUG 47790 / D40 B5)</name>
    <name type="common">Fusobacterium alocis</name>
    <dbReference type="NCBI Taxonomy" id="546269"/>
    <lineage>
        <taxon>Bacteria</taxon>
        <taxon>Bacillati</taxon>
        <taxon>Bacillota</taxon>
        <taxon>Clostridia</taxon>
        <taxon>Peptostreptococcales</taxon>
        <taxon>Filifactoraceae</taxon>
        <taxon>Filifactor</taxon>
    </lineage>
</organism>
<dbReference type="RefSeq" id="WP_014262573.1">
    <property type="nucleotide sequence ID" value="NC_016630.1"/>
</dbReference>
<keyword evidence="3" id="KW-1185">Reference proteome</keyword>
<gene>
    <name evidence="2" type="ordered locus">HMPREF0389_01366</name>
</gene>
<keyword evidence="1" id="KW-0812">Transmembrane</keyword>
<name>D6GTC8_FILAD</name>
<evidence type="ECO:0000313" key="3">
    <source>
        <dbReference type="Proteomes" id="UP000007468"/>
    </source>
</evidence>
<keyword evidence="1" id="KW-1133">Transmembrane helix</keyword>
<reference evidence="3" key="1">
    <citation type="submission" date="2010-12" db="EMBL/GenBank/DDBJ databases">
        <title>The genome sequence of Filifactor alocis strain ATCC 35896.</title>
        <authorList>
            <consortium name="The Broad Institute Genome Sequencing Platform"/>
            <person name="Ward D."/>
            <person name="Earl A."/>
            <person name="Feldgarden M."/>
            <person name="Young S.K."/>
            <person name="Gargeya S."/>
            <person name="Zeng Q."/>
            <person name="Alvarado L."/>
            <person name="Berlin A."/>
            <person name="Bochicchio J."/>
            <person name="Chapman S.B."/>
            <person name="Chen Z."/>
            <person name="Freedman E."/>
            <person name="Gellesch M."/>
            <person name="Goldberg J."/>
            <person name="Griggs A."/>
            <person name="Gujja S."/>
            <person name="Heilman E."/>
            <person name="Heiman D."/>
            <person name="Howarth C."/>
            <person name="Mehta T."/>
            <person name="Neiman D."/>
            <person name="Pearson M."/>
            <person name="Roberts A."/>
            <person name="Saif S."/>
            <person name="Shea T."/>
            <person name="Shenoy N."/>
            <person name="Sisk P."/>
            <person name="Stolte C."/>
            <person name="Sykes S."/>
            <person name="White J."/>
            <person name="Yandava C."/>
            <person name="Izard J."/>
            <person name="Blanton J.M."/>
            <person name="Baranova O.V."/>
            <person name="Tanner A.C."/>
            <person name="Dewhirst F.E."/>
            <person name="Haas B."/>
            <person name="Nusbaum C."/>
            <person name="Birren B."/>
        </authorList>
    </citation>
    <scope>NUCLEOTIDE SEQUENCE [LARGE SCALE GENOMIC DNA]</scope>
    <source>
        <strain evidence="3">ATCC 35896 / D40 B5</strain>
    </source>
</reference>
<dbReference type="Proteomes" id="UP000007468">
    <property type="component" value="Chromosome"/>
</dbReference>
<protein>
    <submittedName>
        <fullName evidence="2">Uncharacterized protein</fullName>
    </submittedName>
</protein>
<feature type="transmembrane region" description="Helical" evidence="1">
    <location>
        <begin position="29"/>
        <end position="48"/>
    </location>
</feature>
<evidence type="ECO:0000313" key="2">
    <source>
        <dbReference type="EMBL" id="EFE27735.1"/>
    </source>
</evidence>
<dbReference type="eggNOG" id="ENOG502ZB7N">
    <property type="taxonomic scope" value="Bacteria"/>
</dbReference>
<evidence type="ECO:0000256" key="1">
    <source>
        <dbReference type="SAM" id="Phobius"/>
    </source>
</evidence>
<dbReference type="KEGG" id="faa:HMPREF0389_01366"/>